<protein>
    <submittedName>
        <fullName evidence="2">Uncharacterized protein</fullName>
    </submittedName>
</protein>
<name>A0A9N8EZY5_9STRA</name>
<organism evidence="2 3">
    <name type="scientific">Seminavis robusta</name>
    <dbReference type="NCBI Taxonomy" id="568900"/>
    <lineage>
        <taxon>Eukaryota</taxon>
        <taxon>Sar</taxon>
        <taxon>Stramenopiles</taxon>
        <taxon>Ochrophyta</taxon>
        <taxon>Bacillariophyta</taxon>
        <taxon>Bacillariophyceae</taxon>
        <taxon>Bacillariophycidae</taxon>
        <taxon>Naviculales</taxon>
        <taxon>Naviculaceae</taxon>
        <taxon>Seminavis</taxon>
    </lineage>
</organism>
<gene>
    <name evidence="2" type="ORF">SEMRO_2501_G329440.1</name>
</gene>
<evidence type="ECO:0000256" key="1">
    <source>
        <dbReference type="SAM" id="MobiDB-lite"/>
    </source>
</evidence>
<evidence type="ECO:0000313" key="2">
    <source>
        <dbReference type="EMBL" id="CAB9529425.1"/>
    </source>
</evidence>
<dbReference type="Proteomes" id="UP001153069">
    <property type="component" value="Unassembled WGS sequence"/>
</dbReference>
<keyword evidence="3" id="KW-1185">Reference proteome</keyword>
<reference evidence="2" key="1">
    <citation type="submission" date="2020-06" db="EMBL/GenBank/DDBJ databases">
        <authorList>
            <consortium name="Plant Systems Biology data submission"/>
        </authorList>
    </citation>
    <scope>NUCLEOTIDE SEQUENCE</scope>
    <source>
        <strain evidence="2">D6</strain>
    </source>
</reference>
<comment type="caution">
    <text evidence="2">The sequence shown here is derived from an EMBL/GenBank/DDBJ whole genome shotgun (WGS) entry which is preliminary data.</text>
</comment>
<dbReference type="EMBL" id="CAICTM010002499">
    <property type="protein sequence ID" value="CAB9529425.1"/>
    <property type="molecule type" value="Genomic_DNA"/>
</dbReference>
<feature type="region of interest" description="Disordered" evidence="1">
    <location>
        <begin position="74"/>
        <end position="129"/>
    </location>
</feature>
<sequence>MGTLVRTLGTDVKQLKEQVTTNTPGGSSLTGVITTSTQPQNTQYGHVAIAGDAPARPAAPKRCNIFNEGETASKRQRLDNPAQGVAQGKQMNVFLGSDDKKSPAKRQEPSLSNSDQVGAVMETDGRGLI</sequence>
<proteinExistence type="predicted"/>
<dbReference type="AlphaFoldDB" id="A0A9N8EZY5"/>
<evidence type="ECO:0000313" key="3">
    <source>
        <dbReference type="Proteomes" id="UP001153069"/>
    </source>
</evidence>
<accession>A0A9N8EZY5</accession>
<feature type="compositionally biased region" description="Basic and acidic residues" evidence="1">
    <location>
        <begin position="97"/>
        <end position="108"/>
    </location>
</feature>